<feature type="domain" description="DUF2470" evidence="2">
    <location>
        <begin position="22"/>
        <end position="86"/>
    </location>
</feature>
<evidence type="ECO:0000259" key="2">
    <source>
        <dbReference type="Pfam" id="PF10615"/>
    </source>
</evidence>
<dbReference type="Pfam" id="PF10615">
    <property type="entry name" value="DUF2470"/>
    <property type="match status" value="1"/>
</dbReference>
<dbReference type="InterPro" id="IPR037119">
    <property type="entry name" value="Haem_oxidase_HugZ-like_sf"/>
</dbReference>
<sequence>MASDPIAEKSDALKSFLSSEPETLNAYAQWFGKVKEPLARVEVTSIDKKSLTLSATLKDKSKKAVVVQFEPPLRKYDHAKPRLLELKAIAQEELGIMKPPRITVFKFPSHGKFVGFFLYSVLPYGAFAEPGPEPWLAAVPYVRQYIPALVFQIILGIVVAVHFVESLYTLSLCSKHRAGYEVLVRSFRVLRFSFLVLVGSERQVDVLTQIGYWLSTLVFGMPVWKGLEKRIQKARIDAVSKLE</sequence>
<name>A0ABQ0LB93_MYCCL</name>
<reference evidence="3" key="1">
    <citation type="submission" date="2014-09" db="EMBL/GenBank/DDBJ databases">
        <title>Genome sequence of the luminous mushroom Mycena chlorophos for searching fungal bioluminescence genes.</title>
        <authorList>
            <person name="Tanaka Y."/>
            <person name="Kasuga D."/>
            <person name="Oba Y."/>
            <person name="Hase S."/>
            <person name="Sato K."/>
            <person name="Oba Y."/>
            <person name="Sakakibara Y."/>
        </authorList>
    </citation>
    <scope>NUCLEOTIDE SEQUENCE</scope>
</reference>
<evidence type="ECO:0000313" key="3">
    <source>
        <dbReference type="EMBL" id="GAT47111.1"/>
    </source>
</evidence>
<keyword evidence="1" id="KW-0472">Membrane</keyword>
<dbReference type="Pfam" id="PF14934">
    <property type="entry name" value="TMEM254"/>
    <property type="match status" value="1"/>
</dbReference>
<gene>
    <name evidence="3" type="ORF">MCHLO_04592</name>
</gene>
<accession>A0ABQ0LB93</accession>
<keyword evidence="1" id="KW-1133">Transmembrane helix</keyword>
<keyword evidence="1" id="KW-0812">Transmembrane</keyword>
<dbReference type="InterPro" id="IPR028110">
    <property type="entry name" value="TMEM254"/>
</dbReference>
<evidence type="ECO:0000313" key="4">
    <source>
        <dbReference type="Proteomes" id="UP000815677"/>
    </source>
</evidence>
<feature type="transmembrane region" description="Helical" evidence="1">
    <location>
        <begin position="107"/>
        <end position="126"/>
    </location>
</feature>
<evidence type="ECO:0000256" key="1">
    <source>
        <dbReference type="SAM" id="Phobius"/>
    </source>
</evidence>
<keyword evidence="4" id="KW-1185">Reference proteome</keyword>
<proteinExistence type="predicted"/>
<dbReference type="EMBL" id="DF843160">
    <property type="protein sequence ID" value="GAT47111.1"/>
    <property type="molecule type" value="Genomic_DNA"/>
</dbReference>
<dbReference type="InterPro" id="IPR019595">
    <property type="entry name" value="DUF2470"/>
</dbReference>
<dbReference type="Gene3D" id="3.20.180.10">
    <property type="entry name" value="PNP-oxidase-like"/>
    <property type="match status" value="1"/>
</dbReference>
<protein>
    <recommendedName>
        <fullName evidence="2">DUF2470 domain-containing protein</fullName>
    </recommendedName>
</protein>
<dbReference type="Proteomes" id="UP000815677">
    <property type="component" value="Unassembled WGS sequence"/>
</dbReference>
<feature type="transmembrane region" description="Helical" evidence="1">
    <location>
        <begin position="146"/>
        <end position="170"/>
    </location>
</feature>
<organism evidence="3 4">
    <name type="scientific">Mycena chlorophos</name>
    <name type="common">Agaric fungus</name>
    <name type="synonym">Agaricus chlorophos</name>
    <dbReference type="NCBI Taxonomy" id="658473"/>
    <lineage>
        <taxon>Eukaryota</taxon>
        <taxon>Fungi</taxon>
        <taxon>Dikarya</taxon>
        <taxon>Basidiomycota</taxon>
        <taxon>Agaricomycotina</taxon>
        <taxon>Agaricomycetes</taxon>
        <taxon>Agaricomycetidae</taxon>
        <taxon>Agaricales</taxon>
        <taxon>Marasmiineae</taxon>
        <taxon>Mycenaceae</taxon>
        <taxon>Mycena</taxon>
    </lineage>
</organism>